<gene>
    <name evidence="8" type="ORF">PEBR_05919</name>
</gene>
<dbReference type="InterPro" id="IPR023476">
    <property type="entry name" value="Pep_tRNA_hydro_II_dom_sf"/>
</dbReference>
<accession>A0A1S9RWX9</accession>
<evidence type="ECO:0000256" key="4">
    <source>
        <dbReference type="ARBA" id="ARBA00048707"/>
    </source>
</evidence>
<evidence type="ECO:0000256" key="5">
    <source>
        <dbReference type="SAM" id="MobiDB-lite"/>
    </source>
</evidence>
<reference evidence="9" key="1">
    <citation type="submission" date="2015-09" db="EMBL/GenBank/DDBJ databases">
        <authorList>
            <person name="Fill T.P."/>
            <person name="Baretta J.F."/>
            <person name="de Almeida L.G."/>
            <person name="Rocha M."/>
            <person name="de Souza D.H."/>
            <person name="Malavazi I."/>
            <person name="Cerdeira L.T."/>
            <person name="Hong H."/>
            <person name="Samborskyy M."/>
            <person name="de Vasconcelos A.T."/>
            <person name="Leadlay P."/>
            <person name="Rodrigues-Filho E."/>
        </authorList>
    </citation>
    <scope>NUCLEOTIDE SEQUENCE [LARGE SCALE GENOMIC DNA]</scope>
    <source>
        <strain evidence="9">LaBioMMi 136</strain>
    </source>
</reference>
<sequence length="593" mass="65217">MRFTSFITLLPALALAQEQVPLADRVQGWFNKAKNLVPTAVPVDPIQKMAEKVSEKRVTPVTMQNWQSILTPAEDAQDWYIFVTGGNKTCFGRCDVAEKAFNESVLLFSADPTSPNLGLLNCEEERVLCATWSAGAPSIFYFELPQAQPEGQERLPTPLHIVYVNTTTVTPEELYQVHSKKTYEKVEAYEGAMHPTDGWLAQYQLNVPLGYAIWAIGAIPSWTFMIAISFFSRTVMGRRMGNVGTQPRRPAPAGMAIDGSNALGDLVPVFPRFAFGLWLFLALAPIVAMQSSRVYQAIRRHLEPWVRRMDGPGLLVDNVAGIPSAPDIEEILTGLALDIYLRTRARGRRPSARSRAPIYWNLAQYHLNLDNSPEVTYPLTSSHTKMAAPLDRTSPTTAACVIATAIVAGVTGYFIGQGASLGLFREKQGWPNGYDVKVHKDSSDEEFEGDDSEDEASDEEDEGNGEELATFKENEEEVKLVLVVRTDLGMTKGKIAAQASHATLACYKYFITHQPDSPILRRWEHGGQAKIALQIKSEDELLLLQAQAMSLGLCARVIQDAGRTQIASGSRTVLGVLGPKSVVDGVTGHLKLL</sequence>
<dbReference type="GO" id="GO:0004045">
    <property type="term" value="F:peptidyl-tRNA hydrolase activity"/>
    <property type="evidence" value="ECO:0007669"/>
    <property type="project" value="UniProtKB-EC"/>
</dbReference>
<comment type="catalytic activity">
    <reaction evidence="4">
        <text>an N-acyl-L-alpha-aminoacyl-tRNA + H2O = an N-acyl-L-amino acid + a tRNA + H(+)</text>
        <dbReference type="Rhea" id="RHEA:54448"/>
        <dbReference type="Rhea" id="RHEA-COMP:10123"/>
        <dbReference type="Rhea" id="RHEA-COMP:13883"/>
        <dbReference type="ChEBI" id="CHEBI:15377"/>
        <dbReference type="ChEBI" id="CHEBI:15378"/>
        <dbReference type="ChEBI" id="CHEBI:59874"/>
        <dbReference type="ChEBI" id="CHEBI:78442"/>
        <dbReference type="ChEBI" id="CHEBI:138191"/>
        <dbReference type="EC" id="3.1.1.29"/>
    </reaction>
</comment>
<dbReference type="InterPro" id="IPR002833">
    <property type="entry name" value="PTH2"/>
</dbReference>
<dbReference type="EMBL" id="LJBN01000100">
    <property type="protein sequence ID" value="OOQ90007.1"/>
    <property type="molecule type" value="Genomic_DNA"/>
</dbReference>
<evidence type="ECO:0000256" key="2">
    <source>
        <dbReference type="ARBA" id="ARBA00022801"/>
    </source>
</evidence>
<evidence type="ECO:0000313" key="8">
    <source>
        <dbReference type="EMBL" id="OOQ90007.1"/>
    </source>
</evidence>
<keyword evidence="6" id="KW-1133">Transmembrane helix</keyword>
<comment type="similarity">
    <text evidence="3">Belongs to the PTH2 family.</text>
</comment>
<dbReference type="SUPFAM" id="SSF102462">
    <property type="entry name" value="Peptidyl-tRNA hydrolase II"/>
    <property type="match status" value="1"/>
</dbReference>
<dbReference type="Gene3D" id="3.40.1490.10">
    <property type="entry name" value="Bit1"/>
    <property type="match status" value="1"/>
</dbReference>
<evidence type="ECO:0000256" key="3">
    <source>
        <dbReference type="ARBA" id="ARBA00038050"/>
    </source>
</evidence>
<feature type="region of interest" description="Disordered" evidence="5">
    <location>
        <begin position="435"/>
        <end position="470"/>
    </location>
</feature>
<dbReference type="EC" id="3.1.1.29" evidence="1"/>
<evidence type="ECO:0000256" key="7">
    <source>
        <dbReference type="SAM" id="SignalP"/>
    </source>
</evidence>
<dbReference type="Proteomes" id="UP000190744">
    <property type="component" value="Unassembled WGS sequence"/>
</dbReference>
<name>A0A1S9RWX9_PENBI</name>
<feature type="transmembrane region" description="Helical" evidence="6">
    <location>
        <begin position="211"/>
        <end position="231"/>
    </location>
</feature>
<feature type="signal peptide" evidence="7">
    <location>
        <begin position="1"/>
        <end position="16"/>
    </location>
</feature>
<dbReference type="PANTHER" id="PTHR12649:SF11">
    <property type="entry name" value="PEPTIDYL-TRNA HYDROLASE 2, MITOCHONDRIAL"/>
    <property type="match status" value="1"/>
</dbReference>
<keyword evidence="2" id="KW-0378">Hydrolase</keyword>
<organism evidence="8 9">
    <name type="scientific">Penicillium brasilianum</name>
    <dbReference type="NCBI Taxonomy" id="104259"/>
    <lineage>
        <taxon>Eukaryota</taxon>
        <taxon>Fungi</taxon>
        <taxon>Dikarya</taxon>
        <taxon>Ascomycota</taxon>
        <taxon>Pezizomycotina</taxon>
        <taxon>Eurotiomycetes</taxon>
        <taxon>Eurotiomycetidae</taxon>
        <taxon>Eurotiales</taxon>
        <taxon>Aspergillaceae</taxon>
        <taxon>Penicillium</taxon>
    </lineage>
</organism>
<dbReference type="GO" id="GO:0005829">
    <property type="term" value="C:cytosol"/>
    <property type="evidence" value="ECO:0007669"/>
    <property type="project" value="TreeGrafter"/>
</dbReference>
<dbReference type="FunFam" id="3.40.1490.10:FF:000001">
    <property type="entry name" value="Peptidyl-tRNA hydrolase 2"/>
    <property type="match status" value="1"/>
</dbReference>
<dbReference type="CDD" id="cd02430">
    <property type="entry name" value="PTH2"/>
    <property type="match status" value="1"/>
</dbReference>
<feature type="compositionally biased region" description="Acidic residues" evidence="5">
    <location>
        <begin position="443"/>
        <end position="465"/>
    </location>
</feature>
<comment type="caution">
    <text evidence="8">The sequence shown here is derived from an EMBL/GenBank/DDBJ whole genome shotgun (WGS) entry which is preliminary data.</text>
</comment>
<dbReference type="PANTHER" id="PTHR12649">
    <property type="entry name" value="PEPTIDYL-TRNA HYDROLASE 2"/>
    <property type="match status" value="1"/>
</dbReference>
<keyword evidence="6" id="KW-0812">Transmembrane</keyword>
<dbReference type="Pfam" id="PF01981">
    <property type="entry name" value="PTH2"/>
    <property type="match status" value="1"/>
</dbReference>
<protein>
    <recommendedName>
        <fullName evidence="1">peptidyl-tRNA hydrolase</fullName>
        <ecNumber evidence="1">3.1.1.29</ecNumber>
    </recommendedName>
</protein>
<dbReference type="AlphaFoldDB" id="A0A1S9RWX9"/>
<keyword evidence="7" id="KW-0732">Signal</keyword>
<evidence type="ECO:0000256" key="1">
    <source>
        <dbReference type="ARBA" id="ARBA00013260"/>
    </source>
</evidence>
<evidence type="ECO:0000313" key="9">
    <source>
        <dbReference type="Proteomes" id="UP000190744"/>
    </source>
</evidence>
<feature type="chain" id="PRO_5010520460" description="peptidyl-tRNA hydrolase" evidence="7">
    <location>
        <begin position="17"/>
        <end position="593"/>
    </location>
</feature>
<proteinExistence type="inferred from homology"/>
<evidence type="ECO:0000256" key="6">
    <source>
        <dbReference type="SAM" id="Phobius"/>
    </source>
</evidence>
<keyword evidence="6" id="KW-0472">Membrane</keyword>
<dbReference type="NCBIfam" id="TIGR00283">
    <property type="entry name" value="arch_pth2"/>
    <property type="match status" value="1"/>
</dbReference>